<comment type="caution">
    <text evidence="7">The sequence shown here is derived from an EMBL/GenBank/DDBJ whole genome shotgun (WGS) entry which is preliminary data.</text>
</comment>
<dbReference type="GO" id="GO:0008270">
    <property type="term" value="F:zinc ion binding"/>
    <property type="evidence" value="ECO:0007669"/>
    <property type="project" value="UniProtKB-KW"/>
</dbReference>
<feature type="region of interest" description="Disordered" evidence="6">
    <location>
        <begin position="197"/>
        <end position="219"/>
    </location>
</feature>
<comment type="subcellular location">
    <subcellularLocation>
        <location evidence="1">Nucleus</location>
    </subcellularLocation>
</comment>
<feature type="compositionally biased region" description="Low complexity" evidence="6">
    <location>
        <begin position="197"/>
        <end position="207"/>
    </location>
</feature>
<keyword evidence="4" id="KW-0862">Zinc</keyword>
<evidence type="ECO:0000313" key="7">
    <source>
        <dbReference type="EMBL" id="GFS38955.1"/>
    </source>
</evidence>
<evidence type="ECO:0000256" key="2">
    <source>
        <dbReference type="ARBA" id="ARBA00022723"/>
    </source>
</evidence>
<dbReference type="EMBL" id="BJWL01000319">
    <property type="protein sequence ID" value="GFS38955.1"/>
    <property type="molecule type" value="Genomic_DNA"/>
</dbReference>
<dbReference type="PANTHER" id="PTHR47287:SF9">
    <property type="entry name" value="ZINC FINGER PROTEIN 4-LIKE"/>
    <property type="match status" value="1"/>
</dbReference>
<evidence type="ECO:0000256" key="6">
    <source>
        <dbReference type="SAM" id="MobiDB-lite"/>
    </source>
</evidence>
<sequence>MGGSDKCPSDASSISAAFDRPLPLSQPHPRKDNKMKMKMMMQTAAEGGLEGGNLIFLTLTMSILFHREANRPMKERSGRARVVGFSLATIARENSLLRKHWGGHQNAHKQERTMAKKRQEMEQVGLGPFGHLPIPYPYYSYNSPNNYTPPTTMLHHHHVSPLYGSSSGFGSGSYTNRSSSSSSLGVRMDQSMIHKPSPSTFPWSTSTNVGQHKGWSSSGTSAYDRLRAVESFHSQINGGFGGPGPSRSSYPSSSSSSRFEGNGGAVLDGGGYFGGTKPITHDGGDKNRGAHACSEDDASGIDLNLKL</sequence>
<dbReference type="Proteomes" id="UP000585474">
    <property type="component" value="Unassembled WGS sequence"/>
</dbReference>
<evidence type="ECO:0000256" key="5">
    <source>
        <dbReference type="ARBA" id="ARBA00023242"/>
    </source>
</evidence>
<keyword evidence="8" id="KW-1185">Reference proteome</keyword>
<feature type="region of interest" description="Disordered" evidence="6">
    <location>
        <begin position="1"/>
        <end position="33"/>
    </location>
</feature>
<dbReference type="GO" id="GO:0009788">
    <property type="term" value="P:negative regulation of abscisic acid-activated signaling pathway"/>
    <property type="evidence" value="ECO:0007669"/>
    <property type="project" value="InterPro"/>
</dbReference>
<gene>
    <name evidence="7" type="ORF">Acr_00g0060480</name>
</gene>
<feature type="region of interest" description="Disordered" evidence="6">
    <location>
        <begin position="234"/>
        <end position="261"/>
    </location>
</feature>
<dbReference type="PANTHER" id="PTHR47287">
    <property type="entry name" value="C2H2 AND C2HC ZINC FINGERS SUPERFAMILY PROTEIN"/>
    <property type="match status" value="1"/>
</dbReference>
<dbReference type="AlphaFoldDB" id="A0A7J0DNY4"/>
<keyword evidence="2" id="KW-0479">Metal-binding</keyword>
<keyword evidence="5" id="KW-0539">Nucleus</keyword>
<protein>
    <submittedName>
        <fullName evidence="7">C2H2 and C2HC zinc fingers superfamily protein</fullName>
    </submittedName>
</protein>
<name>A0A7J0DNY4_9ERIC</name>
<feature type="region of interest" description="Disordered" evidence="6">
    <location>
        <begin position="276"/>
        <end position="299"/>
    </location>
</feature>
<feature type="compositionally biased region" description="Low complexity" evidence="6">
    <location>
        <begin position="245"/>
        <end position="260"/>
    </location>
</feature>
<evidence type="ECO:0000256" key="4">
    <source>
        <dbReference type="ARBA" id="ARBA00022833"/>
    </source>
</evidence>
<dbReference type="InterPro" id="IPR044246">
    <property type="entry name" value="ZFP3-like"/>
</dbReference>
<keyword evidence="3" id="KW-0863">Zinc-finger</keyword>
<reference evidence="8" key="1">
    <citation type="submission" date="2019-07" db="EMBL/GenBank/DDBJ databases">
        <title>De Novo Assembly of kiwifruit Actinidia rufa.</title>
        <authorList>
            <person name="Sugita-Konishi S."/>
            <person name="Sato K."/>
            <person name="Mori E."/>
            <person name="Abe Y."/>
            <person name="Kisaki G."/>
            <person name="Hamano K."/>
            <person name="Suezawa K."/>
            <person name="Otani M."/>
            <person name="Fukuda T."/>
            <person name="Manabe T."/>
            <person name="Gomi K."/>
            <person name="Tabuchi M."/>
            <person name="Akimitsu K."/>
            <person name="Kataoka I."/>
        </authorList>
    </citation>
    <scope>NUCLEOTIDE SEQUENCE [LARGE SCALE GENOMIC DNA]</scope>
    <source>
        <strain evidence="8">cv. Fuchu</strain>
    </source>
</reference>
<feature type="compositionally biased region" description="Basic and acidic residues" evidence="6">
    <location>
        <begin position="279"/>
        <end position="288"/>
    </location>
</feature>
<evidence type="ECO:0000256" key="3">
    <source>
        <dbReference type="ARBA" id="ARBA00022771"/>
    </source>
</evidence>
<feature type="compositionally biased region" description="Polar residues" evidence="6">
    <location>
        <begin position="208"/>
        <end position="219"/>
    </location>
</feature>
<accession>A0A7J0DNY4</accession>
<dbReference type="OrthoDB" id="1736050at2759"/>
<proteinExistence type="predicted"/>
<dbReference type="GO" id="GO:0005634">
    <property type="term" value="C:nucleus"/>
    <property type="evidence" value="ECO:0007669"/>
    <property type="project" value="UniProtKB-SubCell"/>
</dbReference>
<evidence type="ECO:0000313" key="8">
    <source>
        <dbReference type="Proteomes" id="UP000585474"/>
    </source>
</evidence>
<organism evidence="7 8">
    <name type="scientific">Actinidia rufa</name>
    <dbReference type="NCBI Taxonomy" id="165716"/>
    <lineage>
        <taxon>Eukaryota</taxon>
        <taxon>Viridiplantae</taxon>
        <taxon>Streptophyta</taxon>
        <taxon>Embryophyta</taxon>
        <taxon>Tracheophyta</taxon>
        <taxon>Spermatophyta</taxon>
        <taxon>Magnoliopsida</taxon>
        <taxon>eudicotyledons</taxon>
        <taxon>Gunneridae</taxon>
        <taxon>Pentapetalae</taxon>
        <taxon>asterids</taxon>
        <taxon>Ericales</taxon>
        <taxon>Actinidiaceae</taxon>
        <taxon>Actinidia</taxon>
    </lineage>
</organism>
<evidence type="ECO:0000256" key="1">
    <source>
        <dbReference type="ARBA" id="ARBA00004123"/>
    </source>
</evidence>